<evidence type="ECO:0000313" key="1">
    <source>
        <dbReference type="EMBL" id="KAJ4929074.1"/>
    </source>
</evidence>
<feature type="non-terminal residue" evidence="1">
    <location>
        <position position="85"/>
    </location>
</feature>
<evidence type="ECO:0000313" key="2">
    <source>
        <dbReference type="Proteomes" id="UP001219934"/>
    </source>
</evidence>
<proteinExistence type="predicted"/>
<reference evidence="1" key="1">
    <citation type="submission" date="2022-11" db="EMBL/GenBank/DDBJ databases">
        <title>Chromosome-level genome of Pogonophryne albipinna.</title>
        <authorList>
            <person name="Jo E."/>
        </authorList>
    </citation>
    <scope>NUCLEOTIDE SEQUENCE</scope>
    <source>
        <strain evidence="1">SGF0006</strain>
        <tissue evidence="1">Muscle</tissue>
    </source>
</reference>
<protein>
    <submittedName>
        <fullName evidence="1">Uncharacterized protein</fullName>
    </submittedName>
</protein>
<dbReference type="Proteomes" id="UP001219934">
    <property type="component" value="Unassembled WGS sequence"/>
</dbReference>
<sequence>ADSRTCAVDAIETHKFDGSIEIFGKEASWCERSLIPPLQPRSHAASSSHLTGVKALIMSDSQERLPIKELQEWGLLGNAALKCPA</sequence>
<comment type="caution">
    <text evidence="1">The sequence shown here is derived from an EMBL/GenBank/DDBJ whole genome shotgun (WGS) entry which is preliminary data.</text>
</comment>
<organism evidence="1 2">
    <name type="scientific">Pogonophryne albipinna</name>
    <dbReference type="NCBI Taxonomy" id="1090488"/>
    <lineage>
        <taxon>Eukaryota</taxon>
        <taxon>Metazoa</taxon>
        <taxon>Chordata</taxon>
        <taxon>Craniata</taxon>
        <taxon>Vertebrata</taxon>
        <taxon>Euteleostomi</taxon>
        <taxon>Actinopterygii</taxon>
        <taxon>Neopterygii</taxon>
        <taxon>Teleostei</taxon>
        <taxon>Neoteleostei</taxon>
        <taxon>Acanthomorphata</taxon>
        <taxon>Eupercaria</taxon>
        <taxon>Perciformes</taxon>
        <taxon>Notothenioidei</taxon>
        <taxon>Pogonophryne</taxon>
    </lineage>
</organism>
<gene>
    <name evidence="1" type="ORF">JOQ06_004694</name>
</gene>
<accession>A0AAD6AP01</accession>
<feature type="non-terminal residue" evidence="1">
    <location>
        <position position="1"/>
    </location>
</feature>
<name>A0AAD6AP01_9TELE</name>
<keyword evidence="2" id="KW-1185">Reference proteome</keyword>
<dbReference type="AlphaFoldDB" id="A0AAD6AP01"/>
<dbReference type="EMBL" id="JAPTMU010000017">
    <property type="protein sequence ID" value="KAJ4929074.1"/>
    <property type="molecule type" value="Genomic_DNA"/>
</dbReference>